<evidence type="ECO:0000313" key="1">
    <source>
        <dbReference type="EMBL" id="SFH14524.1"/>
    </source>
</evidence>
<sequence>MEIKKILKQVLVTPSTGRARCFASMLPRAGLAEKQAGFFTNTQMLFFNLTG</sequence>
<proteinExistence type="predicted"/>
<organism evidence="1 2">
    <name type="scientific">Desulfotruncus arcticus DSM 17038</name>
    <dbReference type="NCBI Taxonomy" id="1121424"/>
    <lineage>
        <taxon>Bacteria</taxon>
        <taxon>Bacillati</taxon>
        <taxon>Bacillota</taxon>
        <taxon>Clostridia</taxon>
        <taxon>Eubacteriales</taxon>
        <taxon>Desulfallaceae</taxon>
        <taxon>Desulfotruncus</taxon>
    </lineage>
</organism>
<dbReference type="AlphaFoldDB" id="A0A1I2XLZ6"/>
<accession>A0A1I2XLZ6</accession>
<dbReference type="STRING" id="341036.SAMN05660649_04033"/>
<evidence type="ECO:0000313" key="2">
    <source>
        <dbReference type="Proteomes" id="UP000199337"/>
    </source>
</evidence>
<dbReference type="EMBL" id="FOOX01000018">
    <property type="protein sequence ID" value="SFH14524.1"/>
    <property type="molecule type" value="Genomic_DNA"/>
</dbReference>
<keyword evidence="2" id="KW-1185">Reference proteome</keyword>
<protein>
    <submittedName>
        <fullName evidence="1">Uncharacterized protein</fullName>
    </submittedName>
</protein>
<dbReference type="Proteomes" id="UP000199337">
    <property type="component" value="Unassembled WGS sequence"/>
</dbReference>
<reference evidence="2" key="1">
    <citation type="submission" date="2016-10" db="EMBL/GenBank/DDBJ databases">
        <authorList>
            <person name="Varghese N."/>
            <person name="Submissions S."/>
        </authorList>
    </citation>
    <scope>NUCLEOTIDE SEQUENCE [LARGE SCALE GENOMIC DNA]</scope>
    <source>
        <strain evidence="2">DSM 17038</strain>
    </source>
</reference>
<name>A0A1I2XLZ6_9FIRM</name>
<gene>
    <name evidence="1" type="ORF">SAMN05660649_04033</name>
</gene>